<sequence length="126" mass="13907">MEWLWLVGRAVFGIYFLYSGLMHFIQFQNMKQYASYKGIPASGAAVAITGLMLLAGGLSILTGFWTQIGLLLLAIFLVVAAFSIHNFWTVDDQTAKMGEMTQFTKNVALAAAALMMLAISDWSWTV</sequence>
<dbReference type="GO" id="GO:0016020">
    <property type="term" value="C:membrane"/>
    <property type="evidence" value="ECO:0007669"/>
    <property type="project" value="UniProtKB-SubCell"/>
</dbReference>
<feature type="transmembrane region" description="Helical" evidence="5">
    <location>
        <begin position="106"/>
        <end position="124"/>
    </location>
</feature>
<dbReference type="Pfam" id="PF07681">
    <property type="entry name" value="DoxX"/>
    <property type="match status" value="1"/>
</dbReference>
<evidence type="ECO:0000256" key="4">
    <source>
        <dbReference type="ARBA" id="ARBA00023136"/>
    </source>
</evidence>
<proteinExistence type="predicted"/>
<protein>
    <submittedName>
        <fullName evidence="6">DoxX family protein</fullName>
    </submittedName>
</protein>
<evidence type="ECO:0000256" key="3">
    <source>
        <dbReference type="ARBA" id="ARBA00022989"/>
    </source>
</evidence>
<keyword evidence="3 5" id="KW-1133">Transmembrane helix</keyword>
<reference evidence="7" key="1">
    <citation type="submission" date="2016-06" db="EMBL/GenBank/DDBJ databases">
        <authorList>
            <person name="Nascimento L."/>
            <person name="Pereira R.V."/>
            <person name="Martins L.F."/>
            <person name="Quaggio R.B."/>
            <person name="Silva A.M."/>
            <person name="Setubal J.C."/>
        </authorList>
    </citation>
    <scope>NUCLEOTIDE SEQUENCE [LARGE SCALE GENOMIC DNA]</scope>
</reference>
<keyword evidence="4 5" id="KW-0472">Membrane</keyword>
<gene>
    <name evidence="6" type="ORF">BAA01_00275</name>
</gene>
<keyword evidence="2 5" id="KW-0812">Transmembrane</keyword>
<evidence type="ECO:0000256" key="2">
    <source>
        <dbReference type="ARBA" id="ARBA00022692"/>
    </source>
</evidence>
<accession>A0A1Y3PU49</accession>
<organism evidence="6 7">
    <name type="scientific">Bacillus thermozeamaize</name>
    <dbReference type="NCBI Taxonomy" id="230954"/>
    <lineage>
        <taxon>Bacteria</taxon>
        <taxon>Bacillati</taxon>
        <taxon>Bacillota</taxon>
        <taxon>Bacilli</taxon>
        <taxon>Bacillales</taxon>
        <taxon>Bacillaceae</taxon>
        <taxon>Bacillus</taxon>
    </lineage>
</organism>
<feature type="transmembrane region" description="Helical" evidence="5">
    <location>
        <begin position="39"/>
        <end position="58"/>
    </location>
</feature>
<feature type="transmembrane region" description="Helical" evidence="5">
    <location>
        <begin position="64"/>
        <end position="85"/>
    </location>
</feature>
<evidence type="ECO:0000313" key="7">
    <source>
        <dbReference type="Proteomes" id="UP000196475"/>
    </source>
</evidence>
<evidence type="ECO:0000313" key="6">
    <source>
        <dbReference type="EMBL" id="OUM90903.1"/>
    </source>
</evidence>
<feature type="transmembrane region" description="Helical" evidence="5">
    <location>
        <begin position="6"/>
        <end position="27"/>
    </location>
</feature>
<evidence type="ECO:0000256" key="5">
    <source>
        <dbReference type="SAM" id="Phobius"/>
    </source>
</evidence>
<dbReference type="AlphaFoldDB" id="A0A1Y3PU49"/>
<dbReference type="Proteomes" id="UP000196475">
    <property type="component" value="Unassembled WGS sequence"/>
</dbReference>
<comment type="caution">
    <text evidence="6">The sequence shown here is derived from an EMBL/GenBank/DDBJ whole genome shotgun (WGS) entry which is preliminary data.</text>
</comment>
<comment type="subcellular location">
    <subcellularLocation>
        <location evidence="1">Membrane</location>
        <topology evidence="1">Multi-pass membrane protein</topology>
    </subcellularLocation>
</comment>
<name>A0A1Y3PU49_9BACI</name>
<dbReference type="EMBL" id="LZRT01000009">
    <property type="protein sequence ID" value="OUM90903.1"/>
    <property type="molecule type" value="Genomic_DNA"/>
</dbReference>
<evidence type="ECO:0000256" key="1">
    <source>
        <dbReference type="ARBA" id="ARBA00004141"/>
    </source>
</evidence>
<dbReference type="InterPro" id="IPR032808">
    <property type="entry name" value="DoxX"/>
</dbReference>